<evidence type="ECO:0008006" key="4">
    <source>
        <dbReference type="Google" id="ProtNLM"/>
    </source>
</evidence>
<dbReference type="Gene3D" id="2.60.120.380">
    <property type="match status" value="1"/>
</dbReference>
<comment type="caution">
    <text evidence="2">The sequence shown here is derived from an EMBL/GenBank/DDBJ whole genome shotgun (WGS) entry which is preliminary data.</text>
</comment>
<dbReference type="Proteomes" id="UP001596317">
    <property type="component" value="Unassembled WGS sequence"/>
</dbReference>
<name>A0ABW1ZLC8_9DEIO</name>
<accession>A0ABW1ZLC8</accession>
<sequence>MTATDGSFSSNREAVQATVSTSGLSAGKHTVYVRARNNNGTYGPVSALFVTVGGSTTPTPTTYTGSVSSGTNSYQPGSAGFSYAGGTLKGNLTGPSGTDFDLYLQKLSGSTWSDVGASEGSTSTEAITYAAASGTYRWRVYGYSGSGSYTLTETK</sequence>
<gene>
    <name evidence="2" type="ORF">ACFP90_09375</name>
</gene>
<proteinExistence type="predicted"/>
<evidence type="ECO:0000313" key="3">
    <source>
        <dbReference type="Proteomes" id="UP001596317"/>
    </source>
</evidence>
<keyword evidence="3" id="KW-1185">Reference proteome</keyword>
<feature type="region of interest" description="Disordered" evidence="1">
    <location>
        <begin position="1"/>
        <end position="20"/>
    </location>
</feature>
<protein>
    <recommendedName>
        <fullName evidence="4">Peptidase C-terminal archaeal/bacterial domain-containing protein</fullName>
    </recommendedName>
</protein>
<dbReference type="SUPFAM" id="SSF89260">
    <property type="entry name" value="Collagen-binding domain"/>
    <property type="match status" value="1"/>
</dbReference>
<dbReference type="EMBL" id="JBHSWB010000001">
    <property type="protein sequence ID" value="MFC6660544.1"/>
    <property type="molecule type" value="Genomic_DNA"/>
</dbReference>
<evidence type="ECO:0000256" key="1">
    <source>
        <dbReference type="SAM" id="MobiDB-lite"/>
    </source>
</evidence>
<organism evidence="2 3">
    <name type="scientific">Deinococcus multiflagellatus</name>
    <dbReference type="NCBI Taxonomy" id="1656887"/>
    <lineage>
        <taxon>Bacteria</taxon>
        <taxon>Thermotogati</taxon>
        <taxon>Deinococcota</taxon>
        <taxon>Deinococci</taxon>
        <taxon>Deinococcales</taxon>
        <taxon>Deinococcaceae</taxon>
        <taxon>Deinococcus</taxon>
    </lineage>
</organism>
<dbReference type="RefSeq" id="WP_380055627.1">
    <property type="nucleotide sequence ID" value="NZ_JBHSWB010000001.1"/>
</dbReference>
<reference evidence="3" key="1">
    <citation type="journal article" date="2019" name="Int. J. Syst. Evol. Microbiol.">
        <title>The Global Catalogue of Microorganisms (GCM) 10K type strain sequencing project: providing services to taxonomists for standard genome sequencing and annotation.</title>
        <authorList>
            <consortium name="The Broad Institute Genomics Platform"/>
            <consortium name="The Broad Institute Genome Sequencing Center for Infectious Disease"/>
            <person name="Wu L."/>
            <person name="Ma J."/>
        </authorList>
    </citation>
    <scope>NUCLEOTIDE SEQUENCE [LARGE SCALE GENOMIC DNA]</scope>
    <source>
        <strain evidence="3">CCUG 63830</strain>
    </source>
</reference>
<evidence type="ECO:0000313" key="2">
    <source>
        <dbReference type="EMBL" id="MFC6660544.1"/>
    </source>
</evidence>